<dbReference type="STRING" id="1110509.Mhar_2303"/>
<sequence>MRGSFEMAAESRTESLAGIREFILSSTEGSALDRRERFRLMMAVDEAATNIIMYSGSVGIKIECRIYRDRAVVLLRDRGVAFNPLEAPAPEVDRPLEEREVGGLGIFFVRNLTDGAEYRREGDENLLTLTVRHRGGGA</sequence>
<feature type="domain" description="Histidine kinase/HSP90-like ATPase" evidence="2">
    <location>
        <begin position="10"/>
        <end position="130"/>
    </location>
</feature>
<keyword evidence="4" id="KW-1185">Reference proteome</keyword>
<dbReference type="GeneID" id="12511481"/>
<evidence type="ECO:0000313" key="4">
    <source>
        <dbReference type="Proteomes" id="UP000005877"/>
    </source>
</evidence>
<dbReference type="AlphaFoldDB" id="G7WQM1"/>
<organism evidence="3 4">
    <name type="scientific">Methanothrix harundinacea (strain 6Ac)</name>
    <name type="common">Methanosaeta harundinacea</name>
    <dbReference type="NCBI Taxonomy" id="1110509"/>
    <lineage>
        <taxon>Archaea</taxon>
        <taxon>Methanobacteriati</taxon>
        <taxon>Methanobacteriota</taxon>
        <taxon>Stenosarchaea group</taxon>
        <taxon>Methanomicrobia</taxon>
        <taxon>Methanotrichales</taxon>
        <taxon>Methanotrichaceae</taxon>
        <taxon>Methanothrix</taxon>
    </lineage>
</organism>
<dbReference type="PATRIC" id="fig|1110509.7.peg.2550"/>
<evidence type="ECO:0000259" key="2">
    <source>
        <dbReference type="Pfam" id="PF13581"/>
    </source>
</evidence>
<accession>G7WQM1</accession>
<dbReference type="RefSeq" id="WP_014587831.1">
    <property type="nucleotide sequence ID" value="NC_017527.1"/>
</dbReference>
<dbReference type="GO" id="GO:0004674">
    <property type="term" value="F:protein serine/threonine kinase activity"/>
    <property type="evidence" value="ECO:0007669"/>
    <property type="project" value="UniProtKB-KW"/>
</dbReference>
<gene>
    <name evidence="3" type="ordered locus">Mhar_2303</name>
</gene>
<dbReference type="PANTHER" id="PTHR35526:SF6">
    <property type="entry name" value="SLR1861 PROTEIN"/>
    <property type="match status" value="1"/>
</dbReference>
<name>G7WQM1_METH6</name>
<dbReference type="HOGENOM" id="CLU_090336_24_2_2"/>
<dbReference type="SUPFAM" id="SSF55874">
    <property type="entry name" value="ATPase domain of HSP90 chaperone/DNA topoisomerase II/histidine kinase"/>
    <property type="match status" value="1"/>
</dbReference>
<dbReference type="PANTHER" id="PTHR35526">
    <property type="entry name" value="ANTI-SIGMA-F FACTOR RSBW-RELATED"/>
    <property type="match status" value="1"/>
</dbReference>
<dbReference type="EMBL" id="CP003117">
    <property type="protein sequence ID" value="AET65655.1"/>
    <property type="molecule type" value="Genomic_DNA"/>
</dbReference>
<dbReference type="Proteomes" id="UP000005877">
    <property type="component" value="Chromosome"/>
</dbReference>
<dbReference type="Pfam" id="PF13581">
    <property type="entry name" value="HATPase_c_2"/>
    <property type="match status" value="1"/>
</dbReference>
<dbReference type="KEGG" id="mhi:Mhar_2303"/>
<evidence type="ECO:0000313" key="3">
    <source>
        <dbReference type="EMBL" id="AET65655.1"/>
    </source>
</evidence>
<protein>
    <recommendedName>
        <fullName evidence="2">Histidine kinase/HSP90-like ATPase domain-containing protein</fullName>
    </recommendedName>
</protein>
<reference evidence="3 4" key="1">
    <citation type="journal article" date="2012" name="PLoS ONE">
        <title>The genome characteristics and predicted function of methyl-group oxidation pathway in the obligate aceticlastic methanogens, Methanosaeta spp.</title>
        <authorList>
            <person name="Zhu J."/>
            <person name="Zheng H."/>
            <person name="Ai G."/>
            <person name="Zhang G."/>
            <person name="Liu D."/>
            <person name="Liu X."/>
            <person name="Dong X."/>
        </authorList>
    </citation>
    <scope>NUCLEOTIDE SEQUENCE [LARGE SCALE GENOMIC DNA]</scope>
    <source>
        <strain evidence="3 4">6Ac</strain>
    </source>
</reference>
<evidence type="ECO:0000256" key="1">
    <source>
        <dbReference type="ARBA" id="ARBA00022527"/>
    </source>
</evidence>
<dbReference type="CDD" id="cd16936">
    <property type="entry name" value="HATPase_RsbW-like"/>
    <property type="match status" value="1"/>
</dbReference>
<keyword evidence="1" id="KW-0723">Serine/threonine-protein kinase</keyword>
<keyword evidence="1" id="KW-0808">Transferase</keyword>
<keyword evidence="1" id="KW-0418">Kinase</keyword>
<dbReference type="InterPro" id="IPR036890">
    <property type="entry name" value="HATPase_C_sf"/>
</dbReference>
<dbReference type="OrthoDB" id="111995at2157"/>
<proteinExistence type="predicted"/>
<dbReference type="InterPro" id="IPR050267">
    <property type="entry name" value="Anti-sigma-factor_SerPK"/>
</dbReference>
<dbReference type="Gene3D" id="3.30.565.10">
    <property type="entry name" value="Histidine kinase-like ATPase, C-terminal domain"/>
    <property type="match status" value="1"/>
</dbReference>
<dbReference type="InterPro" id="IPR003594">
    <property type="entry name" value="HATPase_dom"/>
</dbReference>